<protein>
    <recommendedName>
        <fullName evidence="2">Transposase DDE domain-containing protein</fullName>
    </recommendedName>
</protein>
<organism evidence="1">
    <name type="scientific">marine sediment metagenome</name>
    <dbReference type="NCBI Taxonomy" id="412755"/>
    <lineage>
        <taxon>unclassified sequences</taxon>
        <taxon>metagenomes</taxon>
        <taxon>ecological metagenomes</taxon>
    </lineage>
</organism>
<comment type="caution">
    <text evidence="1">The sequence shown here is derived from an EMBL/GenBank/DDBJ whole genome shotgun (WGS) entry which is preliminary data.</text>
</comment>
<evidence type="ECO:0000313" key="1">
    <source>
        <dbReference type="EMBL" id="GAG36197.1"/>
    </source>
</evidence>
<accession>X0XLI6</accession>
<dbReference type="EMBL" id="BARS01041807">
    <property type="protein sequence ID" value="GAG36197.1"/>
    <property type="molecule type" value="Genomic_DNA"/>
</dbReference>
<evidence type="ECO:0008006" key="2">
    <source>
        <dbReference type="Google" id="ProtNLM"/>
    </source>
</evidence>
<name>X0XLI6_9ZZZZ</name>
<sequence>GQVCDTARRRVLGREKVPNEDKLFSIFEPHTQLYCRGKAGQPNQYGRLVLVYEDAAGFISHHCVMDRHARDKDVAVKQTRILQNRLQKRIEEISFDRGFHSPANQIGLAEIIDDVCLPKPGVKQSVEQLNSASVTFHQAKQRHSGIESAIGALQSGNGLVRCRDVGETGFERYVALAVLGRNIHALGKLMISKQNLKAAATITQRAA</sequence>
<dbReference type="AlphaFoldDB" id="X0XLI6"/>
<proteinExistence type="predicted"/>
<reference evidence="1" key="1">
    <citation type="journal article" date="2014" name="Front. Microbiol.">
        <title>High frequency of phylogenetically diverse reductive dehalogenase-homologous genes in deep subseafloor sedimentary metagenomes.</title>
        <authorList>
            <person name="Kawai M."/>
            <person name="Futagami T."/>
            <person name="Toyoda A."/>
            <person name="Takaki Y."/>
            <person name="Nishi S."/>
            <person name="Hori S."/>
            <person name="Arai W."/>
            <person name="Tsubouchi T."/>
            <person name="Morono Y."/>
            <person name="Uchiyama I."/>
            <person name="Ito T."/>
            <person name="Fujiyama A."/>
            <person name="Inagaki F."/>
            <person name="Takami H."/>
        </authorList>
    </citation>
    <scope>NUCLEOTIDE SEQUENCE</scope>
    <source>
        <strain evidence="1">Expedition CK06-06</strain>
    </source>
</reference>
<gene>
    <name evidence="1" type="ORF">S01H1_63512</name>
</gene>
<feature type="non-terminal residue" evidence="1">
    <location>
        <position position="1"/>
    </location>
</feature>